<feature type="region of interest" description="Disordered" evidence="1">
    <location>
        <begin position="95"/>
        <end position="135"/>
    </location>
</feature>
<feature type="region of interest" description="Disordered" evidence="1">
    <location>
        <begin position="538"/>
        <end position="594"/>
    </location>
</feature>
<feature type="region of interest" description="Disordered" evidence="1">
    <location>
        <begin position="161"/>
        <end position="222"/>
    </location>
</feature>
<dbReference type="GeneID" id="95985691"/>
<gene>
    <name evidence="2" type="ORF">Q8F55_004648</name>
</gene>
<protein>
    <submittedName>
        <fullName evidence="2">Uncharacterized protein</fullName>
    </submittedName>
</protein>
<feature type="region of interest" description="Disordered" evidence="1">
    <location>
        <begin position="1"/>
        <end position="60"/>
    </location>
</feature>
<comment type="caution">
    <text evidence="2">The sequence shown here is derived from an EMBL/GenBank/DDBJ whole genome shotgun (WGS) entry which is preliminary data.</text>
</comment>
<evidence type="ECO:0000313" key="3">
    <source>
        <dbReference type="Proteomes" id="UP001565368"/>
    </source>
</evidence>
<dbReference type="EMBL" id="JBBXJM010000003">
    <property type="protein sequence ID" value="KAL1410631.1"/>
    <property type="molecule type" value="Genomic_DNA"/>
</dbReference>
<feature type="region of interest" description="Disordered" evidence="1">
    <location>
        <begin position="413"/>
        <end position="438"/>
    </location>
</feature>
<feature type="compositionally biased region" description="Low complexity" evidence="1">
    <location>
        <begin position="413"/>
        <end position="432"/>
    </location>
</feature>
<organism evidence="2 3">
    <name type="scientific">Vanrija albida</name>
    <dbReference type="NCBI Taxonomy" id="181172"/>
    <lineage>
        <taxon>Eukaryota</taxon>
        <taxon>Fungi</taxon>
        <taxon>Dikarya</taxon>
        <taxon>Basidiomycota</taxon>
        <taxon>Agaricomycotina</taxon>
        <taxon>Tremellomycetes</taxon>
        <taxon>Trichosporonales</taxon>
        <taxon>Trichosporonaceae</taxon>
        <taxon>Vanrija</taxon>
    </lineage>
</organism>
<accession>A0ABR3Q7K0</accession>
<feature type="compositionally biased region" description="Polar residues" evidence="1">
    <location>
        <begin position="40"/>
        <end position="56"/>
    </location>
</feature>
<evidence type="ECO:0000313" key="2">
    <source>
        <dbReference type="EMBL" id="KAL1410631.1"/>
    </source>
</evidence>
<feature type="compositionally biased region" description="Low complexity" evidence="1">
    <location>
        <begin position="27"/>
        <end position="39"/>
    </location>
</feature>
<feature type="compositionally biased region" description="Basic and acidic residues" evidence="1">
    <location>
        <begin position="557"/>
        <end position="566"/>
    </location>
</feature>
<feature type="compositionally biased region" description="Basic and acidic residues" evidence="1">
    <location>
        <begin position="194"/>
        <end position="205"/>
    </location>
</feature>
<sequence length="594" mass="63665">MNIDKHKPWVHTAGPKEARPDTPPPVAAVAVTVPNSPTPDTSSLNTGRTILNNMTTGPKDLIDLSGEPTDEGMDDMGTLPSFTQLPSSFTGVIRPKTPSFPLLDTARTPTPSPKGKGTHNTSPRGAQPKPTSHVRPKFLAKATTTSGTLVKIVASKSLARSSSGGLGVNVEAGASTGPRARTVAPPTHHLPSQHADESKEDETGRVVKGKASPGSIHLDNIDVGRPKNAVQHFKNFCRPDSRRELDKWAGENRLDGFDANKAFALLFPHAYLRRIVHDVFPPQSIHHEWGPHLPHIREVAIMLLKDTKKEHRVDLAKQLRRSVSLLGKKPPALHKVACSTCVRHDIPCINDGNGSCFHCGTKGGSRASVCDNHQKGSQTAAKVKTVEDVSAPAAAGHTVAVAEVPETAPKVTAASKPAVAAPKAAAPADVPPETSVPVDQDAEPIRLLSALRWHMVIEEDDDGRRAQAEVLFEWLVESSGINVTANEFDELIAGQSQPRRRAGRPSLPKFTAVTRLQKEGREKRAEAYYQKQADDIAACGKTRSQTTLGKRKGGRRGRGDSDHEGSSDDDFAGPSIRRAKKKARIASKGGAPGK</sequence>
<dbReference type="RefSeq" id="XP_069210575.1">
    <property type="nucleotide sequence ID" value="XM_069353157.1"/>
</dbReference>
<name>A0ABR3Q7K0_9TREE</name>
<dbReference type="Proteomes" id="UP001565368">
    <property type="component" value="Unassembled WGS sequence"/>
</dbReference>
<keyword evidence="3" id="KW-1185">Reference proteome</keyword>
<proteinExistence type="predicted"/>
<reference evidence="2 3" key="1">
    <citation type="submission" date="2023-08" db="EMBL/GenBank/DDBJ databases">
        <title>Annotated Genome Sequence of Vanrija albida AlHP1.</title>
        <authorList>
            <person name="Herzog R."/>
        </authorList>
    </citation>
    <scope>NUCLEOTIDE SEQUENCE [LARGE SCALE GENOMIC DNA]</scope>
    <source>
        <strain evidence="2 3">AlHP1</strain>
    </source>
</reference>
<evidence type="ECO:0000256" key="1">
    <source>
        <dbReference type="SAM" id="MobiDB-lite"/>
    </source>
</evidence>